<proteinExistence type="predicted"/>
<dbReference type="EMBL" id="BAAALV010000003">
    <property type="protein sequence ID" value="GAA1916588.1"/>
    <property type="molecule type" value="Genomic_DNA"/>
</dbReference>
<sequence>MTLTVTDALALSGHQWAWIDLYWGNRQETAHEVAERILPTLGLVRARFPAAEAQWLIRTGRTFGLMEELPVPEDPNELGALIASPRQKDAADGLSVQGTLEARYTLYEGHDPEAGRIFDFSAEAGAGYNGISLRLPGGFLLGTPEEAAEWFRRLVAIWEPGFAAVGSTVAQAAMMDRGVQLDTRFLEKLPVGYLNWFSLAAYGRPSPPSQHQHEYPDGTLVAVSKWSTAAAVELGVEMEGRGMLHWPPRDTPAPGPIP</sequence>
<evidence type="ECO:0000313" key="2">
    <source>
        <dbReference type="Proteomes" id="UP001500784"/>
    </source>
</evidence>
<comment type="caution">
    <text evidence="1">The sequence shown here is derived from an EMBL/GenBank/DDBJ whole genome shotgun (WGS) entry which is preliminary data.</text>
</comment>
<protein>
    <submittedName>
        <fullName evidence="1">Uncharacterized protein</fullName>
    </submittedName>
</protein>
<gene>
    <name evidence="1" type="ORF">GCM10009688_21980</name>
</gene>
<reference evidence="1 2" key="1">
    <citation type="journal article" date="2019" name="Int. J. Syst. Evol. Microbiol.">
        <title>The Global Catalogue of Microorganisms (GCM) 10K type strain sequencing project: providing services to taxonomists for standard genome sequencing and annotation.</title>
        <authorList>
            <consortium name="The Broad Institute Genomics Platform"/>
            <consortium name="The Broad Institute Genome Sequencing Center for Infectious Disease"/>
            <person name="Wu L."/>
            <person name="Ma J."/>
        </authorList>
    </citation>
    <scope>NUCLEOTIDE SEQUENCE [LARGE SCALE GENOMIC DNA]</scope>
    <source>
        <strain evidence="1 2">JCM 13316</strain>
    </source>
</reference>
<dbReference type="Proteomes" id="UP001500784">
    <property type="component" value="Unassembled WGS sequence"/>
</dbReference>
<organism evidence="1 2">
    <name type="scientific">Arthrobacter gandavensis</name>
    <dbReference type="NCBI Taxonomy" id="169960"/>
    <lineage>
        <taxon>Bacteria</taxon>
        <taxon>Bacillati</taxon>
        <taxon>Actinomycetota</taxon>
        <taxon>Actinomycetes</taxon>
        <taxon>Micrococcales</taxon>
        <taxon>Micrococcaceae</taxon>
        <taxon>Arthrobacter</taxon>
    </lineage>
</organism>
<accession>A0ABN2PAC2</accession>
<keyword evidence="2" id="KW-1185">Reference proteome</keyword>
<evidence type="ECO:0000313" key="1">
    <source>
        <dbReference type="EMBL" id="GAA1916588.1"/>
    </source>
</evidence>
<name>A0ABN2PAC2_9MICC</name>